<feature type="transmembrane region" description="Helical" evidence="1">
    <location>
        <begin position="83"/>
        <end position="101"/>
    </location>
</feature>
<reference evidence="2 5" key="2">
    <citation type="submission" date="2020-08" db="EMBL/GenBank/DDBJ databases">
        <title>Genomic Encyclopedia of Type Strains, Phase IV (KMG-IV): sequencing the most valuable type-strain genomes for metagenomic binning, comparative biology and taxonomic classification.</title>
        <authorList>
            <person name="Goeker M."/>
        </authorList>
    </citation>
    <scope>NUCLEOTIDE SEQUENCE [LARGE SCALE GENOMIC DNA]</scope>
    <source>
        <strain evidence="2 5">DSM 11525</strain>
    </source>
</reference>
<keyword evidence="1" id="KW-1133">Transmembrane helix</keyword>
<protein>
    <submittedName>
        <fullName evidence="2">Uncharacterized protein</fullName>
    </submittedName>
</protein>
<accession>A0A6P1T9J3</accession>
<gene>
    <name evidence="3" type="ORF">GTQ55_05445</name>
    <name evidence="2" type="ORF">HNQ53_003497</name>
</gene>
<reference evidence="3 4" key="1">
    <citation type="submission" date="2020-01" db="EMBL/GenBank/DDBJ databases">
        <title>The possibility of degradation of plastic by Microbulbifer hydrolyticus IRE-31.</title>
        <authorList>
            <person name="Liu L."/>
        </authorList>
    </citation>
    <scope>NUCLEOTIDE SEQUENCE [LARGE SCALE GENOMIC DNA]</scope>
    <source>
        <strain evidence="3 4">IRE-31</strain>
    </source>
</reference>
<evidence type="ECO:0000313" key="5">
    <source>
        <dbReference type="Proteomes" id="UP000563601"/>
    </source>
</evidence>
<feature type="transmembrane region" description="Helical" evidence="1">
    <location>
        <begin position="113"/>
        <end position="133"/>
    </location>
</feature>
<feature type="transmembrane region" description="Helical" evidence="1">
    <location>
        <begin position="49"/>
        <end position="71"/>
    </location>
</feature>
<name>A0A6P1T9J3_9GAMM</name>
<dbReference type="AlphaFoldDB" id="A0A6P1T9J3"/>
<evidence type="ECO:0000256" key="1">
    <source>
        <dbReference type="SAM" id="Phobius"/>
    </source>
</evidence>
<feature type="transmembrane region" description="Helical" evidence="1">
    <location>
        <begin position="15"/>
        <end position="37"/>
    </location>
</feature>
<keyword evidence="4" id="KW-1185">Reference proteome</keyword>
<evidence type="ECO:0000313" key="4">
    <source>
        <dbReference type="Proteomes" id="UP000464675"/>
    </source>
</evidence>
<dbReference type="EMBL" id="CP047491">
    <property type="protein sequence ID" value="QHQ38491.1"/>
    <property type="molecule type" value="Genomic_DNA"/>
</dbReference>
<keyword evidence="1" id="KW-0812">Transmembrane</keyword>
<dbReference type="Proteomes" id="UP000563601">
    <property type="component" value="Unassembled WGS sequence"/>
</dbReference>
<evidence type="ECO:0000313" key="2">
    <source>
        <dbReference type="EMBL" id="MBB5213249.1"/>
    </source>
</evidence>
<organism evidence="2 5">
    <name type="scientific">Microbulbifer hydrolyticus</name>
    <dbReference type="NCBI Taxonomy" id="48074"/>
    <lineage>
        <taxon>Bacteria</taxon>
        <taxon>Pseudomonadati</taxon>
        <taxon>Pseudomonadota</taxon>
        <taxon>Gammaproteobacteria</taxon>
        <taxon>Cellvibrionales</taxon>
        <taxon>Microbulbiferaceae</taxon>
        <taxon>Microbulbifer</taxon>
    </lineage>
</organism>
<dbReference type="RefSeq" id="WP_161857825.1">
    <property type="nucleotide sequence ID" value="NZ_CP047491.1"/>
</dbReference>
<sequence>MSTVEQIRSLNRGEYTAIVIGFISTLAPGVLILCLFSRELFLEISSLKLILLAFAISLPWVLANFIVAFIANLRNPNGTITSMIGSSVFYGAINASLVLYLSIAVTFLLNKNALFLVALGVVSNVVLAAIYFYGYSGYLKRANAHNKSKQSDAQKTRASV</sequence>
<evidence type="ECO:0000313" key="3">
    <source>
        <dbReference type="EMBL" id="QHQ38491.1"/>
    </source>
</evidence>
<dbReference type="Proteomes" id="UP000464675">
    <property type="component" value="Chromosome"/>
</dbReference>
<keyword evidence="1" id="KW-0472">Membrane</keyword>
<dbReference type="EMBL" id="JACHHR010000007">
    <property type="protein sequence ID" value="MBB5213249.1"/>
    <property type="molecule type" value="Genomic_DNA"/>
</dbReference>
<proteinExistence type="predicted"/>